<dbReference type="Pfam" id="PF13426">
    <property type="entry name" value="PAS_9"/>
    <property type="match status" value="2"/>
</dbReference>
<dbReference type="InterPro" id="IPR000700">
    <property type="entry name" value="PAS-assoc_C"/>
</dbReference>
<gene>
    <name evidence="12" type="ORF">ACFVKH_09365</name>
</gene>
<evidence type="ECO:0000256" key="5">
    <source>
        <dbReference type="ARBA" id="ARBA00023136"/>
    </source>
</evidence>
<dbReference type="SMART" id="SM00091">
    <property type="entry name" value="PAS"/>
    <property type="match status" value="3"/>
</dbReference>
<evidence type="ECO:0000256" key="1">
    <source>
        <dbReference type="ARBA" id="ARBA00004370"/>
    </source>
</evidence>
<keyword evidence="8" id="KW-0175">Coiled coil</keyword>
<evidence type="ECO:0000259" key="10">
    <source>
        <dbReference type="PROSITE" id="PS50113"/>
    </source>
</evidence>
<dbReference type="InterPro" id="IPR035965">
    <property type="entry name" value="PAS-like_dom_sf"/>
</dbReference>
<feature type="domain" description="PAS" evidence="9">
    <location>
        <begin position="207"/>
        <end position="244"/>
    </location>
</feature>
<dbReference type="Gene3D" id="3.30.450.20">
    <property type="entry name" value="PAS domain"/>
    <property type="match status" value="3"/>
</dbReference>
<name>A0ABW6IEK2_9CYAN</name>
<dbReference type="PROSITE" id="PS50125">
    <property type="entry name" value="GUANYLATE_CYCLASE_2"/>
    <property type="match status" value="1"/>
</dbReference>
<dbReference type="InterPro" id="IPR050401">
    <property type="entry name" value="Cyclic_nucleotide_synthase"/>
</dbReference>
<feature type="domain" description="PAC" evidence="10">
    <location>
        <begin position="282"/>
        <end position="334"/>
    </location>
</feature>
<comment type="similarity">
    <text evidence="7">Belongs to the adenylyl cyclase class-4/guanylyl cyclase family.</text>
</comment>
<keyword evidence="2" id="KW-0812">Transmembrane</keyword>
<keyword evidence="3" id="KW-0547">Nucleotide-binding</keyword>
<feature type="domain" description="Guanylate cyclase" evidence="11">
    <location>
        <begin position="546"/>
        <end position="673"/>
    </location>
</feature>
<dbReference type="InterPro" id="IPR018297">
    <property type="entry name" value="A/G_cyclase_CS"/>
</dbReference>
<evidence type="ECO:0000256" key="2">
    <source>
        <dbReference type="ARBA" id="ARBA00022692"/>
    </source>
</evidence>
<proteinExistence type="inferred from homology"/>
<comment type="caution">
    <text evidence="12">The sequence shown here is derived from an EMBL/GenBank/DDBJ whole genome shotgun (WGS) entry which is preliminary data.</text>
</comment>
<evidence type="ECO:0000256" key="3">
    <source>
        <dbReference type="ARBA" id="ARBA00022741"/>
    </source>
</evidence>
<keyword evidence="6 7" id="KW-0456">Lyase</keyword>
<evidence type="ECO:0000256" key="6">
    <source>
        <dbReference type="ARBA" id="ARBA00023239"/>
    </source>
</evidence>
<evidence type="ECO:0000256" key="8">
    <source>
        <dbReference type="SAM" id="Coils"/>
    </source>
</evidence>
<dbReference type="PROSITE" id="PS50113">
    <property type="entry name" value="PAC"/>
    <property type="match status" value="1"/>
</dbReference>
<dbReference type="Proteomes" id="UP001600165">
    <property type="component" value="Unassembled WGS sequence"/>
</dbReference>
<dbReference type="NCBIfam" id="TIGR00229">
    <property type="entry name" value="sensory_box"/>
    <property type="match status" value="1"/>
</dbReference>
<dbReference type="PANTHER" id="PTHR11920:SF335">
    <property type="entry name" value="GUANYLATE CYCLASE"/>
    <property type="match status" value="1"/>
</dbReference>
<keyword evidence="4" id="KW-1133">Transmembrane helix</keyword>
<dbReference type="CDD" id="cd07302">
    <property type="entry name" value="CHD"/>
    <property type="match status" value="1"/>
</dbReference>
<dbReference type="SMART" id="SM00044">
    <property type="entry name" value="CYCc"/>
    <property type="match status" value="1"/>
</dbReference>
<dbReference type="InterPro" id="IPR001054">
    <property type="entry name" value="A/G_cyclase"/>
</dbReference>
<sequence length="718" mass="81379">MTHPHSITAEPLQTPEAMRQEIEVLRQQVQQLQAEISDRDCQLNKLTHQKALVEQRFQDQTAALRESNDTLIGEVVERRQVEEALRAAKDQLQAILEAVPGIVSWISADLRYLGVNQHLAKTFGMPPEAFVGQDIGFLDTSQEFIGFVRNFFASPQLEACCEIDAVVGGIGRSFLIVAQKYNHGKAAFTVGIDITERNQAEEGLRQAEAKYRNIFENIVEGIFQSTRDGRYISANPALARIYGYASVGELMLNITNIQHQLYVEPGRRHEFIRTMQTQDAIVGFESEIYRKDGTRIWISENARAVRDKSGKLLYYEGTVQDITARKQAEIALQQANEELEQRVLRRTAALTDTNRQLLAEINERHRIEQALRDSEAELRALFAAMTDVITVFDSEGRYLNMVATNSALLYRPDQERVGRTVYEVLPPYQANLFMRSIHRALNTKQPVRLEYNLPVGDWHQDDQNGGNAAPDDFENTAWYTAIISPMPDKRVIWVARDITERRRTDWALQAEQQKSERLLLNILPRSIAEELKQNPSSIAYRFEEATILFADIVNFTGLSASMPPTALVDLLNEIFSTFDQLAAQYRLEKIKTIGDAYMVVGGLPDPDPEHPEAIAAMALEMQAAIAQIQRTDGHPFNLRIGIDMGPVVAGVIGIRKFSYDLWGDAVNVASRMESQGIAGKIQVTEAVYRRLQHRYHFEQRGEIKVKGRGQMMTYWLLA</sequence>
<keyword evidence="5" id="KW-0472">Membrane</keyword>
<dbReference type="InterPro" id="IPR029787">
    <property type="entry name" value="Nucleotide_cyclase"/>
</dbReference>
<accession>A0ABW6IEK2</accession>
<dbReference type="InterPro" id="IPR001610">
    <property type="entry name" value="PAC"/>
</dbReference>
<evidence type="ECO:0000313" key="13">
    <source>
        <dbReference type="Proteomes" id="UP001600165"/>
    </source>
</evidence>
<dbReference type="CDD" id="cd00130">
    <property type="entry name" value="PAS"/>
    <property type="match status" value="1"/>
</dbReference>
<dbReference type="SUPFAM" id="SSF55785">
    <property type="entry name" value="PYP-like sensor domain (PAS domain)"/>
    <property type="match status" value="3"/>
</dbReference>
<evidence type="ECO:0000259" key="11">
    <source>
        <dbReference type="PROSITE" id="PS50125"/>
    </source>
</evidence>
<dbReference type="InterPro" id="IPR013656">
    <property type="entry name" value="PAS_4"/>
</dbReference>
<dbReference type="PANTHER" id="PTHR11920">
    <property type="entry name" value="GUANYLYL CYCLASE"/>
    <property type="match status" value="1"/>
</dbReference>
<feature type="domain" description="PAS" evidence="9">
    <location>
        <begin position="374"/>
        <end position="444"/>
    </location>
</feature>
<dbReference type="PROSITE" id="PS50112">
    <property type="entry name" value="PAS"/>
    <property type="match status" value="2"/>
</dbReference>
<dbReference type="SMART" id="SM00086">
    <property type="entry name" value="PAC"/>
    <property type="match status" value="1"/>
</dbReference>
<dbReference type="Gene3D" id="3.30.70.1230">
    <property type="entry name" value="Nucleotide cyclase"/>
    <property type="match status" value="1"/>
</dbReference>
<protein>
    <submittedName>
        <fullName evidence="12">Adenylate/guanylate cyclase domain-containing protein</fullName>
    </submittedName>
</protein>
<organism evidence="12 13">
    <name type="scientific">Almyronema epifaneia S1</name>
    <dbReference type="NCBI Taxonomy" id="2991925"/>
    <lineage>
        <taxon>Bacteria</taxon>
        <taxon>Bacillati</taxon>
        <taxon>Cyanobacteriota</taxon>
        <taxon>Cyanophyceae</taxon>
        <taxon>Nodosilineales</taxon>
        <taxon>Nodosilineaceae</taxon>
        <taxon>Almyronema</taxon>
        <taxon>Almyronema epifaneia</taxon>
    </lineage>
</organism>
<feature type="coiled-coil region" evidence="8">
    <location>
        <begin position="15"/>
        <end position="49"/>
    </location>
</feature>
<dbReference type="InterPro" id="IPR000014">
    <property type="entry name" value="PAS"/>
</dbReference>
<keyword evidence="13" id="KW-1185">Reference proteome</keyword>
<reference evidence="12 13" key="1">
    <citation type="submission" date="2024-10" db="EMBL/GenBank/DDBJ databases">
        <authorList>
            <person name="Ratan Roy A."/>
            <person name="Morales Sandoval P.H."/>
            <person name="De Los Santos Villalobos S."/>
            <person name="Chakraborty S."/>
            <person name="Mukherjee J."/>
        </authorList>
    </citation>
    <scope>NUCLEOTIDE SEQUENCE [LARGE SCALE GENOMIC DNA]</scope>
    <source>
        <strain evidence="12 13">S1</strain>
    </source>
</reference>
<comment type="subcellular location">
    <subcellularLocation>
        <location evidence="1">Membrane</location>
    </subcellularLocation>
</comment>
<evidence type="ECO:0000313" key="12">
    <source>
        <dbReference type="EMBL" id="MFE4106484.1"/>
    </source>
</evidence>
<dbReference type="Pfam" id="PF00211">
    <property type="entry name" value="Guanylate_cyc"/>
    <property type="match status" value="1"/>
</dbReference>
<dbReference type="SUPFAM" id="SSF55073">
    <property type="entry name" value="Nucleotide cyclase"/>
    <property type="match status" value="1"/>
</dbReference>
<dbReference type="EMBL" id="JBHZOL010000066">
    <property type="protein sequence ID" value="MFE4106484.1"/>
    <property type="molecule type" value="Genomic_DNA"/>
</dbReference>
<evidence type="ECO:0000259" key="9">
    <source>
        <dbReference type="PROSITE" id="PS50112"/>
    </source>
</evidence>
<evidence type="ECO:0000256" key="4">
    <source>
        <dbReference type="ARBA" id="ARBA00022989"/>
    </source>
</evidence>
<dbReference type="Pfam" id="PF08448">
    <property type="entry name" value="PAS_4"/>
    <property type="match status" value="1"/>
</dbReference>
<dbReference type="PROSITE" id="PS00452">
    <property type="entry name" value="GUANYLATE_CYCLASE_1"/>
    <property type="match status" value="1"/>
</dbReference>
<evidence type="ECO:0000256" key="7">
    <source>
        <dbReference type="RuleBase" id="RU000405"/>
    </source>
</evidence>